<dbReference type="Pfam" id="PF00583">
    <property type="entry name" value="Acetyltransf_1"/>
    <property type="match status" value="1"/>
</dbReference>
<dbReference type="InterPro" id="IPR050832">
    <property type="entry name" value="Bact_Acetyltransf"/>
</dbReference>
<organism evidence="4 5">
    <name type="scientific">Glaciihabitans arcticus</name>
    <dbReference type="NCBI Taxonomy" id="2668039"/>
    <lineage>
        <taxon>Bacteria</taxon>
        <taxon>Bacillati</taxon>
        <taxon>Actinomycetota</taxon>
        <taxon>Actinomycetes</taxon>
        <taxon>Micrococcales</taxon>
        <taxon>Microbacteriaceae</taxon>
        <taxon>Glaciihabitans</taxon>
    </lineage>
</organism>
<dbReference type="Proteomes" id="UP000294194">
    <property type="component" value="Unassembled WGS sequence"/>
</dbReference>
<dbReference type="Gene3D" id="3.40.630.30">
    <property type="match status" value="1"/>
</dbReference>
<proteinExistence type="predicted"/>
<dbReference type="EMBL" id="SISG01000001">
    <property type="protein sequence ID" value="TBN56449.1"/>
    <property type="molecule type" value="Genomic_DNA"/>
</dbReference>
<name>A0A4V6MTM6_9MICO</name>
<evidence type="ECO:0000313" key="4">
    <source>
        <dbReference type="EMBL" id="TBN56449.1"/>
    </source>
</evidence>
<dbReference type="AlphaFoldDB" id="A0A4V6MTM6"/>
<reference evidence="5" key="1">
    <citation type="submission" date="2019-02" db="EMBL/GenBank/DDBJ databases">
        <title>Glaciihabitans arcticus sp. nov., a psychrotolerant bacterium isolated from polar soil.</title>
        <authorList>
            <person name="Dahal R.H."/>
        </authorList>
    </citation>
    <scope>NUCLEOTIDE SEQUENCE [LARGE SCALE GENOMIC DNA]</scope>
    <source>
        <strain evidence="5">RP-3-7</strain>
    </source>
</reference>
<evidence type="ECO:0000256" key="2">
    <source>
        <dbReference type="ARBA" id="ARBA00023315"/>
    </source>
</evidence>
<accession>A0A4V6MTM6</accession>
<dbReference type="PROSITE" id="PS51186">
    <property type="entry name" value="GNAT"/>
    <property type="match status" value="1"/>
</dbReference>
<evidence type="ECO:0000259" key="3">
    <source>
        <dbReference type="PROSITE" id="PS51186"/>
    </source>
</evidence>
<sequence length="157" mass="17438">MVRYREALVTEDAAHSLLAEYFESRRASFPPAQGEYRTVFPDPARFVAPDGAFLVVESEPEGDVGCGGIRRVDEVTFEVKHVWIQPRMRGAGLGKRLLTELERRAAELGATRIVLDTNESQAAAANLYRTTGYVEIEPYNDNANATNWFAKTLSSPS</sequence>
<gene>
    <name evidence="4" type="ORF">EYE40_03010</name>
</gene>
<keyword evidence="5" id="KW-1185">Reference proteome</keyword>
<dbReference type="SUPFAM" id="SSF55729">
    <property type="entry name" value="Acyl-CoA N-acyltransferases (Nat)"/>
    <property type="match status" value="1"/>
</dbReference>
<protein>
    <submittedName>
        <fullName evidence="4">GNAT family N-acetyltransferase</fullName>
    </submittedName>
</protein>
<dbReference type="PANTHER" id="PTHR43877:SF2">
    <property type="entry name" value="AMINOALKYLPHOSPHONATE N-ACETYLTRANSFERASE-RELATED"/>
    <property type="match status" value="1"/>
</dbReference>
<evidence type="ECO:0000313" key="5">
    <source>
        <dbReference type="Proteomes" id="UP000294194"/>
    </source>
</evidence>
<dbReference type="GO" id="GO:0016747">
    <property type="term" value="F:acyltransferase activity, transferring groups other than amino-acyl groups"/>
    <property type="evidence" value="ECO:0007669"/>
    <property type="project" value="InterPro"/>
</dbReference>
<keyword evidence="1 4" id="KW-0808">Transferase</keyword>
<feature type="domain" description="N-acetyltransferase" evidence="3">
    <location>
        <begin position="8"/>
        <end position="154"/>
    </location>
</feature>
<dbReference type="RefSeq" id="WP_130980559.1">
    <property type="nucleotide sequence ID" value="NZ_SISG01000001.1"/>
</dbReference>
<dbReference type="InterPro" id="IPR000182">
    <property type="entry name" value="GNAT_dom"/>
</dbReference>
<dbReference type="PANTHER" id="PTHR43877">
    <property type="entry name" value="AMINOALKYLPHOSPHONATE N-ACETYLTRANSFERASE-RELATED-RELATED"/>
    <property type="match status" value="1"/>
</dbReference>
<keyword evidence="2" id="KW-0012">Acyltransferase</keyword>
<evidence type="ECO:0000256" key="1">
    <source>
        <dbReference type="ARBA" id="ARBA00022679"/>
    </source>
</evidence>
<dbReference type="CDD" id="cd04301">
    <property type="entry name" value="NAT_SF"/>
    <property type="match status" value="1"/>
</dbReference>
<comment type="caution">
    <text evidence="4">The sequence shown here is derived from an EMBL/GenBank/DDBJ whole genome shotgun (WGS) entry which is preliminary data.</text>
</comment>
<dbReference type="InterPro" id="IPR016181">
    <property type="entry name" value="Acyl_CoA_acyltransferase"/>
</dbReference>